<name>A0A7J7E9F3_DICBM</name>
<dbReference type="AlphaFoldDB" id="A0A7J7E9F3"/>
<comment type="similarity">
    <text evidence="2">Belongs to the nucleobase:cation symporter-2 (NCS2) (TC 2.A.40) family.</text>
</comment>
<organism evidence="7 8">
    <name type="scientific">Diceros bicornis minor</name>
    <name type="common">South-central black rhinoceros</name>
    <dbReference type="NCBI Taxonomy" id="77932"/>
    <lineage>
        <taxon>Eukaryota</taxon>
        <taxon>Metazoa</taxon>
        <taxon>Chordata</taxon>
        <taxon>Craniata</taxon>
        <taxon>Vertebrata</taxon>
        <taxon>Euteleostomi</taxon>
        <taxon>Mammalia</taxon>
        <taxon>Eutheria</taxon>
        <taxon>Laurasiatheria</taxon>
        <taxon>Perissodactyla</taxon>
        <taxon>Rhinocerotidae</taxon>
        <taxon>Diceros</taxon>
    </lineage>
</organism>
<feature type="transmembrane region" description="Helical" evidence="6">
    <location>
        <begin position="263"/>
        <end position="291"/>
    </location>
</feature>
<accession>A0A7J7E9F3</accession>
<reference evidence="7 8" key="1">
    <citation type="journal article" date="2020" name="Mol. Biol. Evol.">
        <title>Interspecific Gene Flow and the Evolution of Specialization in Black and White Rhinoceros.</title>
        <authorList>
            <person name="Moodley Y."/>
            <person name="Westbury M.V."/>
            <person name="Russo I.M."/>
            <person name="Gopalakrishnan S."/>
            <person name="Rakotoarivelo A."/>
            <person name="Olsen R.A."/>
            <person name="Prost S."/>
            <person name="Tunstall T."/>
            <person name="Ryder O.A."/>
            <person name="Dalen L."/>
            <person name="Bruford M.W."/>
        </authorList>
    </citation>
    <scope>NUCLEOTIDE SEQUENCE [LARGE SCALE GENOMIC DNA]</scope>
    <source>
        <strain evidence="7">SBR-YM</strain>
        <tissue evidence="7">Skin</tissue>
    </source>
</reference>
<dbReference type="EMBL" id="JACDTQ010003834">
    <property type="protein sequence ID" value="KAF5912327.1"/>
    <property type="molecule type" value="Genomic_DNA"/>
</dbReference>
<proteinExistence type="inferred from homology"/>
<dbReference type="InterPro" id="IPR006043">
    <property type="entry name" value="NCS2"/>
</dbReference>
<comment type="subcellular location">
    <subcellularLocation>
        <location evidence="1">Membrane</location>
        <topology evidence="1">Multi-pass membrane protein</topology>
    </subcellularLocation>
</comment>
<evidence type="ECO:0000256" key="1">
    <source>
        <dbReference type="ARBA" id="ARBA00004141"/>
    </source>
</evidence>
<gene>
    <name evidence="7" type="ORF">HPG69_019394</name>
</gene>
<feature type="transmembrane region" description="Helical" evidence="6">
    <location>
        <begin position="150"/>
        <end position="174"/>
    </location>
</feature>
<feature type="transmembrane region" description="Helical" evidence="6">
    <location>
        <begin position="303"/>
        <end position="324"/>
    </location>
</feature>
<protein>
    <submittedName>
        <fullName evidence="7">Uncharacterized protein</fullName>
    </submittedName>
</protein>
<keyword evidence="4 6" id="KW-1133">Transmembrane helix</keyword>
<dbReference type="GO" id="GO:0022857">
    <property type="term" value="F:transmembrane transporter activity"/>
    <property type="evidence" value="ECO:0007669"/>
    <property type="project" value="InterPro"/>
</dbReference>
<feature type="transmembrane region" description="Helical" evidence="6">
    <location>
        <begin position="232"/>
        <end position="251"/>
    </location>
</feature>
<feature type="transmembrane region" description="Helical" evidence="6">
    <location>
        <begin position="368"/>
        <end position="388"/>
    </location>
</feature>
<feature type="transmembrane region" description="Helical" evidence="6">
    <location>
        <begin position="336"/>
        <end position="353"/>
    </location>
</feature>
<sequence length="458" mass="51214">MCYKAQRILHKRPETTGLSTSHRQGGQRFAPDGVQVTGKEVRDLLLMVSRWPQSSAVSERPRQGNLVEYVPLRGLPILQGGPFRFVSPALAMLSLSAWKCSEATFNASQVNTSSPEFTEEWQKRIREYLKNVAVPVPVYGRERKWNISKFYLFQVFPVLLALCILWLLCLVVTVTKALPTDPTAYGYLGRTDTKAKVLSQAPCRGISWMVESVGDYYTCARLMWASPPQKHAINRGIGIEGIVCLLAGAWGSGNSTTSYRQNIWVLGITEVGSRMVMVTPGCVLLMIGVFGKIGTSFATIPTPVIRGMFLVKFGTITALGISNLQYVDMNSSRNTFVFGFSIFYGIAISKWVNRNAEMLHTGILQLDQVIQVLLTMDMFVGGFLGFLLDNTIPEERGLLAEDQIQEVSEETLKASEVYSLRCGIGTNFCTSSHTRYLPFWPRLEHDRKAGKERHWESL</sequence>
<dbReference type="GO" id="GO:0016020">
    <property type="term" value="C:membrane"/>
    <property type="evidence" value="ECO:0007669"/>
    <property type="project" value="UniProtKB-SubCell"/>
</dbReference>
<comment type="caution">
    <text evidence="7">The sequence shown here is derived from an EMBL/GenBank/DDBJ whole genome shotgun (WGS) entry which is preliminary data.</text>
</comment>
<evidence type="ECO:0000313" key="7">
    <source>
        <dbReference type="EMBL" id="KAF5912327.1"/>
    </source>
</evidence>
<dbReference type="Pfam" id="PF00860">
    <property type="entry name" value="Xan_ur_permease"/>
    <property type="match status" value="1"/>
</dbReference>
<keyword evidence="3 6" id="KW-0812">Transmembrane</keyword>
<evidence type="ECO:0000256" key="3">
    <source>
        <dbReference type="ARBA" id="ARBA00022692"/>
    </source>
</evidence>
<evidence type="ECO:0000256" key="2">
    <source>
        <dbReference type="ARBA" id="ARBA00008821"/>
    </source>
</evidence>
<evidence type="ECO:0000256" key="4">
    <source>
        <dbReference type="ARBA" id="ARBA00022989"/>
    </source>
</evidence>
<evidence type="ECO:0000256" key="6">
    <source>
        <dbReference type="SAM" id="Phobius"/>
    </source>
</evidence>
<keyword evidence="5 6" id="KW-0472">Membrane</keyword>
<evidence type="ECO:0000313" key="8">
    <source>
        <dbReference type="Proteomes" id="UP000551758"/>
    </source>
</evidence>
<dbReference type="Proteomes" id="UP000551758">
    <property type="component" value="Unassembled WGS sequence"/>
</dbReference>
<dbReference type="PANTHER" id="PTHR11119">
    <property type="entry name" value="XANTHINE-URACIL / VITAMIN C PERMEASE FAMILY MEMBER"/>
    <property type="match status" value="1"/>
</dbReference>
<evidence type="ECO:0000256" key="5">
    <source>
        <dbReference type="ARBA" id="ARBA00023136"/>
    </source>
</evidence>
<keyword evidence="8" id="KW-1185">Reference proteome</keyword>